<dbReference type="CDD" id="cd01392">
    <property type="entry name" value="HTH_LacI"/>
    <property type="match status" value="1"/>
</dbReference>
<dbReference type="Pfam" id="PF00356">
    <property type="entry name" value="LacI"/>
    <property type="match status" value="1"/>
</dbReference>
<dbReference type="EMBL" id="JBEPLV010000006">
    <property type="protein sequence ID" value="MET3548533.1"/>
    <property type="molecule type" value="Genomic_DNA"/>
</dbReference>
<dbReference type="Proteomes" id="UP001549098">
    <property type="component" value="Unassembled WGS sequence"/>
</dbReference>
<proteinExistence type="predicted"/>
<dbReference type="InterPro" id="IPR000843">
    <property type="entry name" value="HTH_LacI"/>
</dbReference>
<dbReference type="PROSITE" id="PS50932">
    <property type="entry name" value="HTH_LACI_2"/>
    <property type="match status" value="1"/>
</dbReference>
<dbReference type="Gene3D" id="3.40.50.2300">
    <property type="match status" value="2"/>
</dbReference>
<dbReference type="PANTHER" id="PTHR30146:SF109">
    <property type="entry name" value="HTH-TYPE TRANSCRIPTIONAL REGULATOR GALS"/>
    <property type="match status" value="1"/>
</dbReference>
<evidence type="ECO:0000259" key="5">
    <source>
        <dbReference type="PROSITE" id="PS50943"/>
    </source>
</evidence>
<dbReference type="PANTHER" id="PTHR30146">
    <property type="entry name" value="LACI-RELATED TRANSCRIPTIONAL REPRESSOR"/>
    <property type="match status" value="1"/>
</dbReference>
<organism evidence="6 7">
    <name type="scientific">Paenibacillus favisporus</name>
    <dbReference type="NCBI Taxonomy" id="221028"/>
    <lineage>
        <taxon>Bacteria</taxon>
        <taxon>Bacillati</taxon>
        <taxon>Bacillota</taxon>
        <taxon>Bacilli</taxon>
        <taxon>Bacillales</taxon>
        <taxon>Paenibacillaceae</taxon>
        <taxon>Paenibacillus</taxon>
    </lineage>
</organism>
<protein>
    <submittedName>
        <fullName evidence="6">LacI family transcriptional regulator</fullName>
    </submittedName>
</protein>
<feature type="domain" description="HTH cro/C1-type" evidence="5">
    <location>
        <begin position="10"/>
        <end position="49"/>
    </location>
</feature>
<evidence type="ECO:0000256" key="2">
    <source>
        <dbReference type="ARBA" id="ARBA00023125"/>
    </source>
</evidence>
<dbReference type="InterPro" id="IPR028082">
    <property type="entry name" value="Peripla_BP_I"/>
</dbReference>
<evidence type="ECO:0000256" key="3">
    <source>
        <dbReference type="ARBA" id="ARBA00023163"/>
    </source>
</evidence>
<dbReference type="CDD" id="cd06267">
    <property type="entry name" value="PBP1_LacI_sugar_binding-like"/>
    <property type="match status" value="1"/>
</dbReference>
<evidence type="ECO:0000313" key="6">
    <source>
        <dbReference type="EMBL" id="MET3548533.1"/>
    </source>
</evidence>
<dbReference type="PROSITE" id="PS50943">
    <property type="entry name" value="HTH_CROC1"/>
    <property type="match status" value="1"/>
</dbReference>
<name>A0ABV2F9T5_9BACL</name>
<evidence type="ECO:0000259" key="4">
    <source>
        <dbReference type="PROSITE" id="PS50932"/>
    </source>
</evidence>
<dbReference type="InterPro" id="IPR046335">
    <property type="entry name" value="LacI/GalR-like_sensor"/>
</dbReference>
<evidence type="ECO:0000313" key="7">
    <source>
        <dbReference type="Proteomes" id="UP001549098"/>
    </source>
</evidence>
<accession>A0ABV2F9T5</accession>
<dbReference type="InterPro" id="IPR001387">
    <property type="entry name" value="Cro/C1-type_HTH"/>
</dbReference>
<dbReference type="InterPro" id="IPR010982">
    <property type="entry name" value="Lambda_DNA-bd_dom_sf"/>
</dbReference>
<dbReference type="SUPFAM" id="SSF53822">
    <property type="entry name" value="Periplasmic binding protein-like I"/>
    <property type="match status" value="1"/>
</dbReference>
<keyword evidence="7" id="KW-1185">Reference proteome</keyword>
<reference evidence="6 7" key="1">
    <citation type="submission" date="2024-06" db="EMBL/GenBank/DDBJ databases">
        <title>Genomic Encyclopedia of Type Strains, Phase IV (KMG-IV): sequencing the most valuable type-strain genomes for metagenomic binning, comparative biology and taxonomic classification.</title>
        <authorList>
            <person name="Goeker M."/>
        </authorList>
    </citation>
    <scope>NUCLEOTIDE SEQUENCE [LARGE SCALE GENOMIC DNA]</scope>
    <source>
        <strain evidence="6 7">DSM 17253</strain>
    </source>
</reference>
<dbReference type="Pfam" id="PF13377">
    <property type="entry name" value="Peripla_BP_3"/>
    <property type="match status" value="1"/>
</dbReference>
<gene>
    <name evidence="6" type="ORF">ABID47_005163</name>
</gene>
<dbReference type="RefSeq" id="WP_354500989.1">
    <property type="nucleotide sequence ID" value="NZ_JBEPLV010000006.1"/>
</dbReference>
<keyword evidence="2" id="KW-0238">DNA-binding</keyword>
<dbReference type="Gene3D" id="1.10.260.40">
    <property type="entry name" value="lambda repressor-like DNA-binding domains"/>
    <property type="match status" value="1"/>
</dbReference>
<dbReference type="SUPFAM" id="SSF47413">
    <property type="entry name" value="lambda repressor-like DNA-binding domains"/>
    <property type="match status" value="1"/>
</dbReference>
<comment type="caution">
    <text evidence="6">The sequence shown here is derived from an EMBL/GenBank/DDBJ whole genome shotgun (WGS) entry which is preliminary data.</text>
</comment>
<feature type="domain" description="HTH lacI-type" evidence="4">
    <location>
        <begin position="9"/>
        <end position="62"/>
    </location>
</feature>
<sequence>MERVITVGPTIHDVARLAGTSKSTVSRYLNGQQVKKATQEALDKAIKELNFHRNANARRLVLDRTNSIAVVVDNISNIFYSGIIRGIEGVANLKGYNCTFLSWTSNYAEEISFLNLLYEGQVDGVILVSFQKRKDEDLERIRDSQYPIALIGDHGGKDGIFAVDVDNAAGVYDIVGYLHSLGHREIAYISGPQHAAANQHRFNGYLQAMEALGLTYRPEWVVESDWSSQGGYQAMQQLLERKGFSAVIGSNDEAATGALRAIQEHGLNVPKQMSVVGYDDISISEWVYPSLTTVRQPFEAIGRKAAEGLFQQIEGVQDKSKEAIHLLKPKLIVRDSCGTK</sequence>
<dbReference type="SMART" id="SM00354">
    <property type="entry name" value="HTH_LACI"/>
    <property type="match status" value="1"/>
</dbReference>
<keyword evidence="1" id="KW-0805">Transcription regulation</keyword>
<evidence type="ECO:0000256" key="1">
    <source>
        <dbReference type="ARBA" id="ARBA00023015"/>
    </source>
</evidence>
<keyword evidence="3" id="KW-0804">Transcription</keyword>